<reference evidence="6" key="1">
    <citation type="submission" date="2017-09" db="EMBL/GenBank/DDBJ databases">
        <title>The Reconstruction of 2,631 Draft Metagenome-Assembled Genomes from the Global Oceans.</title>
        <authorList>
            <person name="Tully B.J."/>
            <person name="Graham E.D."/>
            <person name="Heidelberg J.F."/>
        </authorList>
    </citation>
    <scope>NUCLEOTIDE SEQUENCE [LARGE SCALE GENOMIC DNA]</scope>
</reference>
<gene>
    <name evidence="5" type="ORF">CL944_02175</name>
</gene>
<dbReference type="EMBL" id="NZBD01000015">
    <property type="protein sequence ID" value="MAG18259.1"/>
    <property type="molecule type" value="Genomic_DNA"/>
</dbReference>
<dbReference type="Gene3D" id="1.10.10.10">
    <property type="entry name" value="Winged helix-like DNA-binding domain superfamily/Winged helix DNA-binding domain"/>
    <property type="match status" value="1"/>
</dbReference>
<keyword evidence="3" id="KW-0804">Transcription</keyword>
<dbReference type="SUPFAM" id="SSF46785">
    <property type="entry name" value="Winged helix' DNA-binding domain"/>
    <property type="match status" value="1"/>
</dbReference>
<accession>A0A2D6LPZ2</accession>
<proteinExistence type="predicted"/>
<dbReference type="Pfam" id="PF01638">
    <property type="entry name" value="HxlR"/>
    <property type="match status" value="1"/>
</dbReference>
<organism evidence="5 6">
    <name type="scientific">Candidatus Iainarchaeum sp</name>
    <dbReference type="NCBI Taxonomy" id="3101447"/>
    <lineage>
        <taxon>Archaea</taxon>
        <taxon>Candidatus Iainarchaeota</taxon>
        <taxon>Candidatus Iainarchaeia</taxon>
        <taxon>Candidatus Iainarchaeales</taxon>
        <taxon>Candidatus Iainarchaeaceae</taxon>
        <taxon>Candidatus Iainarchaeum</taxon>
    </lineage>
</organism>
<evidence type="ECO:0000259" key="4">
    <source>
        <dbReference type="PROSITE" id="PS51118"/>
    </source>
</evidence>
<dbReference type="GO" id="GO:0003677">
    <property type="term" value="F:DNA binding"/>
    <property type="evidence" value="ECO:0007669"/>
    <property type="project" value="UniProtKB-KW"/>
</dbReference>
<dbReference type="PROSITE" id="PS51118">
    <property type="entry name" value="HTH_HXLR"/>
    <property type="match status" value="1"/>
</dbReference>
<comment type="caution">
    <text evidence="5">The sequence shown here is derived from an EMBL/GenBank/DDBJ whole genome shotgun (WGS) entry which is preliminary data.</text>
</comment>
<dbReference type="InterPro" id="IPR036388">
    <property type="entry name" value="WH-like_DNA-bd_sf"/>
</dbReference>
<name>A0A2D6LPZ2_9ARCH</name>
<evidence type="ECO:0000313" key="6">
    <source>
        <dbReference type="Proteomes" id="UP000226712"/>
    </source>
</evidence>
<feature type="domain" description="HTH hxlR-type" evidence="4">
    <location>
        <begin position="6"/>
        <end position="105"/>
    </location>
</feature>
<evidence type="ECO:0000313" key="5">
    <source>
        <dbReference type="EMBL" id="MAG18259.1"/>
    </source>
</evidence>
<dbReference type="AlphaFoldDB" id="A0A2D6LPZ2"/>
<dbReference type="InterPro" id="IPR002577">
    <property type="entry name" value="HTH_HxlR"/>
</dbReference>
<sequence length="105" mass="11995">MVTFLEPENFFKKTSDFVAKKHNIAIIRILLKSEQGLGFNAIMKQVSPITPRMLSTRLAELEKEQLIQKNLVLGDKPKVEYRTLPKAIGLSKAISELEKWGKKEL</sequence>
<dbReference type="Proteomes" id="UP000226712">
    <property type="component" value="Unassembled WGS sequence"/>
</dbReference>
<keyword evidence="1" id="KW-0805">Transcription regulation</keyword>
<evidence type="ECO:0000256" key="3">
    <source>
        <dbReference type="ARBA" id="ARBA00023163"/>
    </source>
</evidence>
<dbReference type="PANTHER" id="PTHR33204:SF18">
    <property type="entry name" value="TRANSCRIPTIONAL REGULATORY PROTEIN"/>
    <property type="match status" value="1"/>
</dbReference>
<evidence type="ECO:0000256" key="2">
    <source>
        <dbReference type="ARBA" id="ARBA00023125"/>
    </source>
</evidence>
<keyword evidence="2" id="KW-0238">DNA-binding</keyword>
<protein>
    <recommendedName>
        <fullName evidence="4">HTH hxlR-type domain-containing protein</fullName>
    </recommendedName>
</protein>
<dbReference type="InterPro" id="IPR036390">
    <property type="entry name" value="WH_DNA-bd_sf"/>
</dbReference>
<evidence type="ECO:0000256" key="1">
    <source>
        <dbReference type="ARBA" id="ARBA00023015"/>
    </source>
</evidence>
<dbReference type="PANTHER" id="PTHR33204">
    <property type="entry name" value="TRANSCRIPTIONAL REGULATOR, MARR FAMILY"/>
    <property type="match status" value="1"/>
</dbReference>